<accession>A0A1E1KJ54</accession>
<feature type="compositionally biased region" description="Polar residues" evidence="1">
    <location>
        <begin position="43"/>
        <end position="52"/>
    </location>
</feature>
<dbReference type="AlphaFoldDB" id="A0A1E1KJ54"/>
<feature type="region of interest" description="Disordered" evidence="1">
    <location>
        <begin position="73"/>
        <end position="115"/>
    </location>
</feature>
<name>A0A1E1KJ54_9HELO</name>
<dbReference type="Proteomes" id="UP000178912">
    <property type="component" value="Unassembled WGS sequence"/>
</dbReference>
<proteinExistence type="predicted"/>
<organism evidence="2 3">
    <name type="scientific">Rhynchosporium agropyri</name>
    <dbReference type="NCBI Taxonomy" id="914238"/>
    <lineage>
        <taxon>Eukaryota</taxon>
        <taxon>Fungi</taxon>
        <taxon>Dikarya</taxon>
        <taxon>Ascomycota</taxon>
        <taxon>Pezizomycotina</taxon>
        <taxon>Leotiomycetes</taxon>
        <taxon>Helotiales</taxon>
        <taxon>Ploettnerulaceae</taxon>
        <taxon>Rhynchosporium</taxon>
    </lineage>
</organism>
<evidence type="ECO:0000313" key="2">
    <source>
        <dbReference type="EMBL" id="CZS98066.1"/>
    </source>
</evidence>
<feature type="region of interest" description="Disordered" evidence="1">
    <location>
        <begin position="1"/>
        <end position="58"/>
    </location>
</feature>
<sequence>MLRCSSTSSFVTRRSSHSPHDRIYFFQNEAPDKARPEPEKSYPYSNSLLPQKSNRDKQRKIISREGFSIIKHATAPAKYTEPHGAVDSSPLSSHPLDPHPQPRIGPFLPNLFVGE</sequence>
<protein>
    <submittedName>
        <fullName evidence="2">Uncharacterized protein</fullName>
    </submittedName>
</protein>
<feature type="compositionally biased region" description="Basic and acidic residues" evidence="1">
    <location>
        <begin position="30"/>
        <end position="40"/>
    </location>
</feature>
<feature type="compositionally biased region" description="Low complexity" evidence="1">
    <location>
        <begin position="1"/>
        <end position="13"/>
    </location>
</feature>
<keyword evidence="3" id="KW-1185">Reference proteome</keyword>
<dbReference type="EMBL" id="FJUX01000034">
    <property type="protein sequence ID" value="CZS98066.1"/>
    <property type="molecule type" value="Genomic_DNA"/>
</dbReference>
<evidence type="ECO:0000313" key="3">
    <source>
        <dbReference type="Proteomes" id="UP000178912"/>
    </source>
</evidence>
<evidence type="ECO:0000256" key="1">
    <source>
        <dbReference type="SAM" id="MobiDB-lite"/>
    </source>
</evidence>
<reference evidence="3" key="1">
    <citation type="submission" date="2016-03" db="EMBL/GenBank/DDBJ databases">
        <authorList>
            <person name="Guldener U."/>
        </authorList>
    </citation>
    <scope>NUCLEOTIDE SEQUENCE [LARGE SCALE GENOMIC DNA]</scope>
    <source>
        <strain evidence="3">04CH-RAC-A.6.1</strain>
    </source>
</reference>
<gene>
    <name evidence="2" type="ORF">RAG0_06948</name>
</gene>